<dbReference type="PANTHER" id="PTHR10587">
    <property type="entry name" value="GLYCOSYL TRANSFERASE-RELATED"/>
    <property type="match status" value="1"/>
</dbReference>
<dbReference type="RefSeq" id="WP_231523781.1">
    <property type="nucleotide sequence ID" value="NZ_JAJNUD010000027.1"/>
</dbReference>
<dbReference type="InterPro" id="IPR002509">
    <property type="entry name" value="NODB_dom"/>
</dbReference>
<dbReference type="Pfam" id="PF01522">
    <property type="entry name" value="Polysacc_deac_1"/>
    <property type="match status" value="1"/>
</dbReference>
<reference evidence="2 3" key="1">
    <citation type="submission" date="2021-12" db="EMBL/GenBank/DDBJ databases">
        <title>Antimicrobial susceptibility of Lactobacillus delbrueckii subsp. lactis obtained from milk products and other habitats.</title>
        <authorList>
            <person name="Shani N."/>
        </authorList>
    </citation>
    <scope>NUCLEOTIDE SEQUENCE [LARGE SCALE GENOMIC DNA]</scope>
    <source>
        <strain evidence="2 3">CIRM BIA 266</strain>
    </source>
</reference>
<dbReference type="InterPro" id="IPR011330">
    <property type="entry name" value="Glyco_hydro/deAcase_b/a-brl"/>
</dbReference>
<dbReference type="CDD" id="cd10917">
    <property type="entry name" value="CE4_NodB_like_6s_7s"/>
    <property type="match status" value="1"/>
</dbReference>
<protein>
    <submittedName>
        <fullName evidence="2">Polysaccharide deacetylase family protein</fullName>
    </submittedName>
</protein>
<feature type="domain" description="NodB homology" evidence="1">
    <location>
        <begin position="81"/>
        <end position="294"/>
    </location>
</feature>
<organism evidence="2 3">
    <name type="scientific">Lactobacillus delbrueckii subsp. allosunkii</name>
    <dbReference type="NCBI Taxonomy" id="1050107"/>
    <lineage>
        <taxon>Bacteria</taxon>
        <taxon>Bacillati</taxon>
        <taxon>Bacillota</taxon>
        <taxon>Bacilli</taxon>
        <taxon>Lactobacillales</taxon>
        <taxon>Lactobacillaceae</taxon>
        <taxon>Lactobacillus</taxon>
    </lineage>
</organism>
<dbReference type="SUPFAM" id="SSF88713">
    <property type="entry name" value="Glycoside hydrolase/deacetylase"/>
    <property type="match status" value="1"/>
</dbReference>
<dbReference type="Gene3D" id="3.20.20.370">
    <property type="entry name" value="Glycoside hydrolase/deacetylase"/>
    <property type="match status" value="1"/>
</dbReference>
<dbReference type="EMBL" id="JAJNUD010000027">
    <property type="protein sequence ID" value="MCD5518634.1"/>
    <property type="molecule type" value="Genomic_DNA"/>
</dbReference>
<sequence>MKTVSQLKSSKDCYSFNEQKRELVEAGKRNLTKLKPYWREFAYMKQHYVGSNFVTSPVKMPGFDYWETNRLDQVGRLTNDRVLFLTFDDWGSDESINKLLYVLKKHHVKATFFVLTENVDKNPNLLRAIAADGHEIASHSDSHVPLATSKKGAYHNLTAKETAAMRKDLAKSYQKLNKYVGDVQVGGKKALSLDFRPPTLEVSKKGLEAAFDVGFQYAVSGDVSTNDYEQTSFQKYLHDLKYGSGKDNNDYKVTNGSVIVMHMLENAKYTAQVLDIMIPVWKKGATALPGLTSIGRLIPGKEQKKAIKKR</sequence>
<accession>A0ABD4SE77</accession>
<evidence type="ECO:0000313" key="2">
    <source>
        <dbReference type="EMBL" id="MCD5518634.1"/>
    </source>
</evidence>
<evidence type="ECO:0000259" key="1">
    <source>
        <dbReference type="PROSITE" id="PS51677"/>
    </source>
</evidence>
<dbReference type="PROSITE" id="PS51677">
    <property type="entry name" value="NODB"/>
    <property type="match status" value="1"/>
</dbReference>
<comment type="caution">
    <text evidence="2">The sequence shown here is derived from an EMBL/GenBank/DDBJ whole genome shotgun (WGS) entry which is preliminary data.</text>
</comment>
<dbReference type="AlphaFoldDB" id="A0ABD4SE77"/>
<proteinExistence type="predicted"/>
<gene>
    <name evidence="2" type="ORF">LOB39_08720</name>
</gene>
<dbReference type="Proteomes" id="UP001320314">
    <property type="component" value="Unassembled WGS sequence"/>
</dbReference>
<name>A0ABD4SE77_9LACO</name>
<dbReference type="InterPro" id="IPR050248">
    <property type="entry name" value="Polysacc_deacetylase_ArnD"/>
</dbReference>
<evidence type="ECO:0000313" key="3">
    <source>
        <dbReference type="Proteomes" id="UP001320314"/>
    </source>
</evidence>